<name>A0A2T4BLK1_9HYPO</name>
<accession>A0A2T4BLK1</accession>
<organism evidence="2 3">
    <name type="scientific">Trichoderma citrinoviride</name>
    <dbReference type="NCBI Taxonomy" id="58853"/>
    <lineage>
        <taxon>Eukaryota</taxon>
        <taxon>Fungi</taxon>
        <taxon>Dikarya</taxon>
        <taxon>Ascomycota</taxon>
        <taxon>Pezizomycotina</taxon>
        <taxon>Sordariomycetes</taxon>
        <taxon>Hypocreomycetidae</taxon>
        <taxon>Hypocreales</taxon>
        <taxon>Hypocreaceae</taxon>
        <taxon>Trichoderma</taxon>
    </lineage>
</organism>
<dbReference type="RefSeq" id="XP_024753515.1">
    <property type="nucleotide sequence ID" value="XM_024893110.1"/>
</dbReference>
<evidence type="ECO:0000313" key="2">
    <source>
        <dbReference type="EMBL" id="PTB70195.1"/>
    </source>
</evidence>
<evidence type="ECO:0000313" key="3">
    <source>
        <dbReference type="Proteomes" id="UP000241546"/>
    </source>
</evidence>
<reference evidence="3" key="1">
    <citation type="submission" date="2016-07" db="EMBL/GenBank/DDBJ databases">
        <title>Multiple horizontal gene transfer events from other fungi enriched the ability of initially mycotrophic Trichoderma (Ascomycota) to feed on dead plant biomass.</title>
        <authorList>
            <consortium name="DOE Joint Genome Institute"/>
            <person name="Atanasova L."/>
            <person name="Chenthamara K."/>
            <person name="Zhang J."/>
            <person name="Grujic M."/>
            <person name="Henrissat B."/>
            <person name="Kuo A."/>
            <person name="Aerts A."/>
            <person name="Salamov A."/>
            <person name="Lipzen A."/>
            <person name="Labutti K."/>
            <person name="Barry K."/>
            <person name="Miao Y."/>
            <person name="Rahimi M.J."/>
            <person name="Shen Q."/>
            <person name="Grigoriev I.V."/>
            <person name="Kubicek C.P."/>
            <person name="Druzhinina I.S."/>
        </authorList>
    </citation>
    <scope>NUCLEOTIDE SEQUENCE [LARGE SCALE GENOMIC DNA]</scope>
    <source>
        <strain evidence="3">TUCIM 6016</strain>
    </source>
</reference>
<evidence type="ECO:0000256" key="1">
    <source>
        <dbReference type="SAM" id="MobiDB-lite"/>
    </source>
</evidence>
<dbReference type="AlphaFoldDB" id="A0A2T4BLK1"/>
<dbReference type="EMBL" id="KZ680207">
    <property type="protein sequence ID" value="PTB70195.1"/>
    <property type="molecule type" value="Genomic_DNA"/>
</dbReference>
<feature type="region of interest" description="Disordered" evidence="1">
    <location>
        <begin position="1"/>
        <end position="45"/>
    </location>
</feature>
<keyword evidence="3" id="KW-1185">Reference proteome</keyword>
<gene>
    <name evidence="2" type="ORF">BBK36DRAFT_1136869</name>
</gene>
<sequence>MTVATDAGKSVHPSAFGSNADELLHDSEATAEKAPPTGARRPAAKQRCLRLGPRPVASIPIPAVIKLSITYKNNCAPMLHLSKGMATNSGLQIPAAVAHLYQMNAAPGGSRASRAANAMPALSSLIRASSSPNLYPRHASLEPCRRPVSPVGKSLDHAIA</sequence>
<proteinExistence type="predicted"/>
<protein>
    <submittedName>
        <fullName evidence="2">Uncharacterized protein</fullName>
    </submittedName>
</protein>
<dbReference type="Proteomes" id="UP000241546">
    <property type="component" value="Unassembled WGS sequence"/>
</dbReference>
<dbReference type="GeneID" id="36601228"/>
<feature type="compositionally biased region" description="Basic and acidic residues" evidence="1">
    <location>
        <begin position="22"/>
        <end position="31"/>
    </location>
</feature>